<keyword evidence="10 15" id="KW-0460">Magnesium</keyword>
<evidence type="ECO:0000313" key="21">
    <source>
        <dbReference type="Proteomes" id="UP000324351"/>
    </source>
</evidence>
<dbReference type="SMART" id="SM00874">
    <property type="entry name" value="B5"/>
    <property type="match status" value="1"/>
</dbReference>
<evidence type="ECO:0000259" key="19">
    <source>
        <dbReference type="PROSITE" id="PS51483"/>
    </source>
</evidence>
<reference evidence="20 21" key="2">
    <citation type="submission" date="2019-09" db="EMBL/GenBank/DDBJ databases">
        <authorList>
            <person name="Jin C."/>
        </authorList>
    </citation>
    <scope>NUCLEOTIDE SEQUENCE [LARGE SCALE GENOMIC DNA]</scope>
    <source>
        <strain evidence="20 21">BN140041</strain>
    </source>
</reference>
<dbReference type="GO" id="GO:0004826">
    <property type="term" value="F:phenylalanine-tRNA ligase activity"/>
    <property type="evidence" value="ECO:0007669"/>
    <property type="project" value="UniProtKB-UniRule"/>
</dbReference>
<feature type="domain" description="FDX-ACB" evidence="18">
    <location>
        <begin position="740"/>
        <end position="833"/>
    </location>
</feature>
<dbReference type="Pfam" id="PF03483">
    <property type="entry name" value="B3_4"/>
    <property type="match status" value="1"/>
</dbReference>
<dbReference type="InterPro" id="IPR005147">
    <property type="entry name" value="tRNA_synthase_B5-dom"/>
</dbReference>
<dbReference type="NCBIfam" id="TIGR00472">
    <property type="entry name" value="pheT_bact"/>
    <property type="match status" value="1"/>
</dbReference>
<dbReference type="InterPro" id="IPR045864">
    <property type="entry name" value="aa-tRNA-synth_II/BPL/LPL"/>
</dbReference>
<keyword evidence="11 16" id="KW-0694">RNA-binding</keyword>
<evidence type="ECO:0000256" key="6">
    <source>
        <dbReference type="ARBA" id="ARBA00022598"/>
    </source>
</evidence>
<dbReference type="AlphaFoldDB" id="A0A5B1LUV8"/>
<evidence type="ECO:0000256" key="12">
    <source>
        <dbReference type="ARBA" id="ARBA00022917"/>
    </source>
</evidence>
<dbReference type="InterPro" id="IPR005121">
    <property type="entry name" value="Fdx_antiC-bd"/>
</dbReference>
<sequence>MKAPVSWIKEYVDLPADVTTEQLTDRLTDLGLKLEAIHSAADAITGPLVVGQVLTMDPEPQKNGKTINWCTVDVGDANGSGDPQGIVCGAHNFQPGDLVVVVLPGGVLPGGFEISARKTYGHVSAGMICSARELGLGDDHEGIIVLPADAGKPGDDAFEVLGLREEVIEFEINPDRAYGLSMRGIAREAALAFAAPYRDPALRDVPEPNAEGYPVVVDDPVGCPVFVARTVTGFDPSASTPGWMVERITHAGMRPISLAVDITNYVMLETGRPIHGYDLDKLQGPIRVRRAVEGERMTTLDGNERTLSPEDLVVTDDSGIIGLGGVMGGETTEMSRATTNVLVEAAHWDAVSMFRTGKRHKVSSEAGKRNERGVDPTICPAAADRVVELLVELGGGTAGPGVTVVGSPPERASIKISDDLPARVSGIDIAPETVVDNLQAIGATVDADADGLTVTPPPWRPDITDPFDLVEEVVRIVGYDQVPSVLPREAAGRGLSRTQRLRRRIGRTLAGAGCVEVVSFPFAGDATFDALGLPADDVRRRTVPLANPLSAEEPAYTTTLLPGVIKAAARNIGRGAPGVALFETGTVAFPVDRGPAPIYGVDRRPDPAELEKLFEALPRQPLHLAVVLAGERERAGWWGEGRDAGWADAIGLVRLLGAELGVTVEPRQANRMPWHPGRCAVLVVDPSTGSGTPVELGHAGELHPQVCAELGLPPRSAALELDLDALMAHAADVVPGPAFSSFPLAKEDVALVVADDVPAAAVEAALREGAGELLESVRLFDVYTGAQIGEGSKSLAFALRFRAPDRTLTESETSAARDAAVARAAELTGAVQRT</sequence>
<name>A0A5B1LUV8_9ACTN</name>
<comment type="cofactor">
    <cofactor evidence="15">
        <name>Mg(2+)</name>
        <dbReference type="ChEBI" id="CHEBI:18420"/>
    </cofactor>
    <text evidence="15">Binds 2 magnesium ions per tetramer.</text>
</comment>
<dbReference type="GO" id="GO:0000287">
    <property type="term" value="F:magnesium ion binding"/>
    <property type="evidence" value="ECO:0007669"/>
    <property type="project" value="UniProtKB-UniRule"/>
</dbReference>
<evidence type="ECO:0000256" key="11">
    <source>
        <dbReference type="ARBA" id="ARBA00022884"/>
    </source>
</evidence>
<dbReference type="SUPFAM" id="SSF54991">
    <property type="entry name" value="Anticodon-binding domain of PheRS"/>
    <property type="match status" value="1"/>
</dbReference>
<comment type="subcellular location">
    <subcellularLocation>
        <location evidence="1 15">Cytoplasm</location>
    </subcellularLocation>
</comment>
<organism evidence="20 21">
    <name type="scientific">Nocardioides antri</name>
    <dbReference type="NCBI Taxonomy" id="2607659"/>
    <lineage>
        <taxon>Bacteria</taxon>
        <taxon>Bacillati</taxon>
        <taxon>Actinomycetota</taxon>
        <taxon>Actinomycetes</taxon>
        <taxon>Propionibacteriales</taxon>
        <taxon>Nocardioidaceae</taxon>
        <taxon>Nocardioides</taxon>
    </lineage>
</organism>
<feature type="domain" description="B5" evidence="19">
    <location>
        <begin position="409"/>
        <end position="484"/>
    </location>
</feature>
<evidence type="ECO:0000259" key="18">
    <source>
        <dbReference type="PROSITE" id="PS51447"/>
    </source>
</evidence>
<dbReference type="GO" id="GO:0005524">
    <property type="term" value="F:ATP binding"/>
    <property type="evidence" value="ECO:0007669"/>
    <property type="project" value="UniProtKB-UniRule"/>
</dbReference>
<dbReference type="GO" id="GO:0009328">
    <property type="term" value="C:phenylalanine-tRNA ligase complex"/>
    <property type="evidence" value="ECO:0007669"/>
    <property type="project" value="TreeGrafter"/>
</dbReference>
<evidence type="ECO:0000256" key="3">
    <source>
        <dbReference type="ARBA" id="ARBA00011209"/>
    </source>
</evidence>
<dbReference type="SMART" id="SM00873">
    <property type="entry name" value="B3_4"/>
    <property type="match status" value="1"/>
</dbReference>
<proteinExistence type="inferred from homology"/>
<keyword evidence="13 15" id="KW-0030">Aminoacyl-tRNA synthetase</keyword>
<feature type="binding site" evidence="15">
    <location>
        <position position="468"/>
    </location>
    <ligand>
        <name>Mg(2+)</name>
        <dbReference type="ChEBI" id="CHEBI:18420"/>
        <note>shared with alpha subunit</note>
    </ligand>
</feature>
<feature type="binding site" evidence="15">
    <location>
        <position position="472"/>
    </location>
    <ligand>
        <name>Mg(2+)</name>
        <dbReference type="ChEBI" id="CHEBI:18420"/>
        <note>shared with alpha subunit</note>
    </ligand>
</feature>
<dbReference type="Pfam" id="PF17759">
    <property type="entry name" value="tRNA_synthFbeta"/>
    <property type="match status" value="1"/>
</dbReference>
<dbReference type="InterPro" id="IPR036690">
    <property type="entry name" value="Fdx_antiC-bd_sf"/>
</dbReference>
<comment type="catalytic activity">
    <reaction evidence="14 15">
        <text>tRNA(Phe) + L-phenylalanine + ATP = L-phenylalanyl-tRNA(Phe) + AMP + diphosphate + H(+)</text>
        <dbReference type="Rhea" id="RHEA:19413"/>
        <dbReference type="Rhea" id="RHEA-COMP:9668"/>
        <dbReference type="Rhea" id="RHEA-COMP:9699"/>
        <dbReference type="ChEBI" id="CHEBI:15378"/>
        <dbReference type="ChEBI" id="CHEBI:30616"/>
        <dbReference type="ChEBI" id="CHEBI:33019"/>
        <dbReference type="ChEBI" id="CHEBI:58095"/>
        <dbReference type="ChEBI" id="CHEBI:78442"/>
        <dbReference type="ChEBI" id="CHEBI:78531"/>
        <dbReference type="ChEBI" id="CHEBI:456215"/>
        <dbReference type="EC" id="6.1.1.20"/>
    </reaction>
</comment>
<evidence type="ECO:0000256" key="16">
    <source>
        <dbReference type="PROSITE-ProRule" id="PRU00209"/>
    </source>
</evidence>
<dbReference type="SUPFAM" id="SSF56037">
    <property type="entry name" value="PheT/TilS domain"/>
    <property type="match status" value="1"/>
</dbReference>
<dbReference type="HAMAP" id="MF_00283">
    <property type="entry name" value="Phe_tRNA_synth_beta1"/>
    <property type="match status" value="1"/>
</dbReference>
<dbReference type="PANTHER" id="PTHR10947">
    <property type="entry name" value="PHENYLALANYL-TRNA SYNTHETASE BETA CHAIN AND LEUCINE-RICH REPEAT-CONTAINING PROTEIN 47"/>
    <property type="match status" value="1"/>
</dbReference>
<gene>
    <name evidence="15" type="primary">pheT</name>
    <name evidence="20" type="ORF">F0U47_19565</name>
</gene>
<accession>A0A5B1LUV8</accession>
<dbReference type="GO" id="GO:0000049">
    <property type="term" value="F:tRNA binding"/>
    <property type="evidence" value="ECO:0007669"/>
    <property type="project" value="UniProtKB-UniRule"/>
</dbReference>
<dbReference type="CDD" id="cd00769">
    <property type="entry name" value="PheRS_beta_core"/>
    <property type="match status" value="1"/>
</dbReference>
<evidence type="ECO:0000256" key="9">
    <source>
        <dbReference type="ARBA" id="ARBA00022840"/>
    </source>
</evidence>
<dbReference type="InterPro" id="IPR045060">
    <property type="entry name" value="Phe-tRNA-ligase_IIc_bsu"/>
</dbReference>
<keyword evidence="8 15" id="KW-0547">Nucleotide-binding</keyword>
<dbReference type="EMBL" id="VUJW01000013">
    <property type="protein sequence ID" value="KAA1424194.1"/>
    <property type="molecule type" value="Genomic_DNA"/>
</dbReference>
<dbReference type="InterPro" id="IPR033714">
    <property type="entry name" value="tRNA_bind_bactPheRS"/>
</dbReference>
<feature type="domain" description="TRNA-binding" evidence="17">
    <location>
        <begin position="42"/>
        <end position="158"/>
    </location>
</feature>
<evidence type="ECO:0000256" key="15">
    <source>
        <dbReference type="HAMAP-Rule" id="MF_00283"/>
    </source>
</evidence>
<dbReference type="SUPFAM" id="SSF55681">
    <property type="entry name" value="Class II aaRS and biotin synthetases"/>
    <property type="match status" value="1"/>
</dbReference>
<keyword evidence="12 15" id="KW-0648">Protein biosynthesis</keyword>
<dbReference type="InterPro" id="IPR012340">
    <property type="entry name" value="NA-bd_OB-fold"/>
</dbReference>
<dbReference type="InterPro" id="IPR020825">
    <property type="entry name" value="Phe-tRNA_synthase-like_B3/B4"/>
</dbReference>
<evidence type="ECO:0000256" key="14">
    <source>
        <dbReference type="ARBA" id="ARBA00049255"/>
    </source>
</evidence>
<dbReference type="SUPFAM" id="SSF46955">
    <property type="entry name" value="Putative DNA-binding domain"/>
    <property type="match status" value="1"/>
</dbReference>
<reference evidence="20 21" key="1">
    <citation type="submission" date="2019-09" db="EMBL/GenBank/DDBJ databases">
        <title>Nocardioides panacisoli sp. nov., isolated from the soil of a ginseng field.</title>
        <authorList>
            <person name="Cho C."/>
        </authorList>
    </citation>
    <scope>NUCLEOTIDE SEQUENCE [LARGE SCALE GENOMIC DNA]</scope>
    <source>
        <strain evidence="20 21">BN140041</strain>
    </source>
</reference>
<dbReference type="FunFam" id="3.30.930.10:FF:000130">
    <property type="entry name" value="Phenylalanine--tRNA ligase beta subunit"/>
    <property type="match status" value="1"/>
</dbReference>
<dbReference type="Gene3D" id="3.30.930.10">
    <property type="entry name" value="Bira Bifunctional Protein, Domain 2"/>
    <property type="match status" value="1"/>
</dbReference>
<dbReference type="InterPro" id="IPR009061">
    <property type="entry name" value="DNA-bd_dom_put_sf"/>
</dbReference>
<comment type="subunit">
    <text evidence="3 15">Tetramer of two alpha and two beta subunits.</text>
</comment>
<dbReference type="Gene3D" id="3.50.40.10">
    <property type="entry name" value="Phenylalanyl-trna Synthetase, Chain B, domain 3"/>
    <property type="match status" value="1"/>
</dbReference>
<dbReference type="CDD" id="cd02796">
    <property type="entry name" value="tRNA_bind_bactPheRS"/>
    <property type="match status" value="1"/>
</dbReference>
<dbReference type="Proteomes" id="UP000324351">
    <property type="component" value="Unassembled WGS sequence"/>
</dbReference>
<evidence type="ECO:0000256" key="8">
    <source>
        <dbReference type="ARBA" id="ARBA00022741"/>
    </source>
</evidence>
<dbReference type="Pfam" id="PF01588">
    <property type="entry name" value="tRNA_bind"/>
    <property type="match status" value="1"/>
</dbReference>
<evidence type="ECO:0000256" key="10">
    <source>
        <dbReference type="ARBA" id="ARBA00022842"/>
    </source>
</evidence>
<feature type="binding site" evidence="15">
    <location>
        <position position="471"/>
    </location>
    <ligand>
        <name>Mg(2+)</name>
        <dbReference type="ChEBI" id="CHEBI:18420"/>
        <note>shared with alpha subunit</note>
    </ligand>
</feature>
<dbReference type="RefSeq" id="WP_149752165.1">
    <property type="nucleotide sequence ID" value="NZ_VUJW01000013.1"/>
</dbReference>
<protein>
    <recommendedName>
        <fullName evidence="15">Phenylalanine--tRNA ligase beta subunit</fullName>
        <ecNumber evidence="15">6.1.1.20</ecNumber>
    </recommendedName>
    <alternativeName>
        <fullName evidence="15">Phenylalanyl-tRNA synthetase beta subunit</fullName>
        <shortName evidence="15">PheRS</shortName>
    </alternativeName>
</protein>
<keyword evidence="6 15" id="KW-0436">Ligase</keyword>
<evidence type="ECO:0000256" key="1">
    <source>
        <dbReference type="ARBA" id="ARBA00004496"/>
    </source>
</evidence>
<evidence type="ECO:0000313" key="20">
    <source>
        <dbReference type="EMBL" id="KAA1424194.1"/>
    </source>
</evidence>
<keyword evidence="7 15" id="KW-0479">Metal-binding</keyword>
<keyword evidence="9 15" id="KW-0067">ATP-binding</keyword>
<feature type="binding site" evidence="15">
    <location>
        <position position="462"/>
    </location>
    <ligand>
        <name>Mg(2+)</name>
        <dbReference type="ChEBI" id="CHEBI:18420"/>
        <note>shared with alpha subunit</note>
    </ligand>
</feature>
<dbReference type="Gene3D" id="3.30.56.10">
    <property type="match status" value="2"/>
</dbReference>
<keyword evidence="4 15" id="KW-0963">Cytoplasm</keyword>
<dbReference type="InterPro" id="IPR002547">
    <property type="entry name" value="tRNA-bd_dom"/>
</dbReference>
<comment type="caution">
    <text evidence="20">The sequence shown here is derived from an EMBL/GenBank/DDBJ whole genome shotgun (WGS) entry which is preliminary data.</text>
</comment>
<evidence type="ECO:0000256" key="4">
    <source>
        <dbReference type="ARBA" id="ARBA00022490"/>
    </source>
</evidence>
<keyword evidence="5 16" id="KW-0820">tRNA-binding</keyword>
<dbReference type="SMART" id="SM00896">
    <property type="entry name" value="FDX-ACB"/>
    <property type="match status" value="1"/>
</dbReference>
<dbReference type="PROSITE" id="PS51483">
    <property type="entry name" value="B5"/>
    <property type="match status" value="1"/>
</dbReference>
<dbReference type="Gene3D" id="2.40.50.140">
    <property type="entry name" value="Nucleic acid-binding proteins"/>
    <property type="match status" value="1"/>
</dbReference>
<dbReference type="FunFam" id="3.30.70.380:FF:000001">
    <property type="entry name" value="Phenylalanine--tRNA ligase beta subunit"/>
    <property type="match status" value="1"/>
</dbReference>
<evidence type="ECO:0000256" key="2">
    <source>
        <dbReference type="ARBA" id="ARBA00008653"/>
    </source>
</evidence>
<evidence type="ECO:0000259" key="17">
    <source>
        <dbReference type="PROSITE" id="PS50886"/>
    </source>
</evidence>
<dbReference type="PROSITE" id="PS51447">
    <property type="entry name" value="FDX_ACB"/>
    <property type="match status" value="1"/>
</dbReference>
<evidence type="ECO:0000256" key="5">
    <source>
        <dbReference type="ARBA" id="ARBA00022555"/>
    </source>
</evidence>
<dbReference type="InterPro" id="IPR041616">
    <property type="entry name" value="PheRS_beta_core"/>
</dbReference>
<dbReference type="InterPro" id="IPR004532">
    <property type="entry name" value="Phe-tRNA-ligase_IIc_bsu_bact"/>
</dbReference>
<evidence type="ECO:0000256" key="7">
    <source>
        <dbReference type="ARBA" id="ARBA00022723"/>
    </source>
</evidence>
<dbReference type="Pfam" id="PF03484">
    <property type="entry name" value="B5"/>
    <property type="match status" value="1"/>
</dbReference>
<dbReference type="Gene3D" id="3.30.70.380">
    <property type="entry name" value="Ferrodoxin-fold anticodon-binding domain"/>
    <property type="match status" value="1"/>
</dbReference>
<dbReference type="EC" id="6.1.1.20" evidence="15"/>
<comment type="similarity">
    <text evidence="2 15">Belongs to the phenylalanyl-tRNA synthetase beta subunit family. Type 1 subfamily.</text>
</comment>
<dbReference type="Pfam" id="PF03147">
    <property type="entry name" value="FDX-ACB"/>
    <property type="match status" value="1"/>
</dbReference>
<dbReference type="PANTHER" id="PTHR10947:SF0">
    <property type="entry name" value="PHENYLALANINE--TRNA LIGASE BETA SUBUNIT"/>
    <property type="match status" value="1"/>
</dbReference>
<dbReference type="SUPFAM" id="SSF50249">
    <property type="entry name" value="Nucleic acid-binding proteins"/>
    <property type="match status" value="1"/>
</dbReference>
<dbReference type="InterPro" id="IPR005146">
    <property type="entry name" value="B3/B4_tRNA-bd"/>
</dbReference>
<evidence type="ECO:0000256" key="13">
    <source>
        <dbReference type="ARBA" id="ARBA00023146"/>
    </source>
</evidence>
<dbReference type="PROSITE" id="PS50886">
    <property type="entry name" value="TRBD"/>
    <property type="match status" value="1"/>
</dbReference>
<dbReference type="GO" id="GO:0006432">
    <property type="term" value="P:phenylalanyl-tRNA aminoacylation"/>
    <property type="evidence" value="ECO:0007669"/>
    <property type="project" value="UniProtKB-UniRule"/>
</dbReference>
<keyword evidence="21" id="KW-1185">Reference proteome</keyword>